<accession>A0ABR3EYI5</accession>
<organism evidence="2 3">
    <name type="scientific">Marasmius crinis-equi</name>
    <dbReference type="NCBI Taxonomy" id="585013"/>
    <lineage>
        <taxon>Eukaryota</taxon>
        <taxon>Fungi</taxon>
        <taxon>Dikarya</taxon>
        <taxon>Basidiomycota</taxon>
        <taxon>Agaricomycotina</taxon>
        <taxon>Agaricomycetes</taxon>
        <taxon>Agaricomycetidae</taxon>
        <taxon>Agaricales</taxon>
        <taxon>Marasmiineae</taxon>
        <taxon>Marasmiaceae</taxon>
        <taxon>Marasmius</taxon>
    </lineage>
</organism>
<feature type="region of interest" description="Disordered" evidence="1">
    <location>
        <begin position="685"/>
        <end position="722"/>
    </location>
</feature>
<feature type="compositionally biased region" description="Low complexity" evidence="1">
    <location>
        <begin position="546"/>
        <end position="559"/>
    </location>
</feature>
<feature type="compositionally biased region" description="Basic and acidic residues" evidence="1">
    <location>
        <begin position="506"/>
        <end position="520"/>
    </location>
</feature>
<feature type="region of interest" description="Disordered" evidence="1">
    <location>
        <begin position="332"/>
        <end position="362"/>
    </location>
</feature>
<feature type="compositionally biased region" description="Basic and acidic residues" evidence="1">
    <location>
        <begin position="1"/>
        <end position="11"/>
    </location>
</feature>
<dbReference type="EMBL" id="JBAHYK010001449">
    <property type="protein sequence ID" value="KAL0567981.1"/>
    <property type="molecule type" value="Genomic_DNA"/>
</dbReference>
<evidence type="ECO:0000256" key="1">
    <source>
        <dbReference type="SAM" id="MobiDB-lite"/>
    </source>
</evidence>
<proteinExistence type="predicted"/>
<feature type="compositionally biased region" description="Basic and acidic residues" evidence="1">
    <location>
        <begin position="701"/>
        <end position="715"/>
    </location>
</feature>
<dbReference type="Proteomes" id="UP001465976">
    <property type="component" value="Unassembled WGS sequence"/>
</dbReference>
<sequence length="722" mass="81028">MPAARSPEKKAYQPRSRMASPQKNAYRWKTCYEPRNKTCKGDGGTCPNPVSVRPCQGTANPKHRGLYYEACEASLPWLSHFNDWREDLTPTGLPTLTVHRFRPGSDSLSDLLHGDNIEEEEFTVYPRSPSKYTTSPTKTTTHQTPIQTPAVEDLFLLDHPATPTSNRVMTPLPLPQRDLTEAEALEYSRYIDASEEHLFSPSSDTIPPLPPTLFSALDSSSSSYQPVGIESDSHFSLPKSKSYPPNGTEQSFVPPATLSSADNTSVKSTWIVSQRTERFINGKMKAICPGKLCAAKTDHDFSGRPAQQCTFLFCKACCLAYQREERIPCKCPSHKPDTSRTAAPSAAQLTRTSTEDEPHISQPLNPIHYAKHERAVEHYHHRAQTVTSQKMYEEEHSKAVDITFWNEQGVIEEFTVTMATFPLFKLSDSLKFVQDAIGSSPEIYQAETGRWRRAEITVPRPVVAGETVLYRSAQKYGQTYEFPVPDEMTALMEAQTRLRSPPNPRADAKAVKRKATDTGDGRPAVRPRIDHPLPATNVDRTEVLSDDSPSSSPRQSPEPQFYQHFQWASTSIPEQTLPPITVGLKKELTAAQMTECLSGHAPWPLKYFKPMKEGIERASEMSVRSELQRHRLAFPMSTAQDSTLACWMKYWHAASDELKKQFAAQHDSTWQGFCNAVAEKYPGKKVPGLKEQRQTRKGGKAKSEVEDTPVKREETDVIIIDD</sequence>
<feature type="region of interest" description="Disordered" evidence="1">
    <location>
        <begin position="1"/>
        <end position="22"/>
    </location>
</feature>
<keyword evidence="3" id="KW-1185">Reference proteome</keyword>
<protein>
    <submittedName>
        <fullName evidence="2">Uncharacterized protein</fullName>
    </submittedName>
</protein>
<evidence type="ECO:0000313" key="2">
    <source>
        <dbReference type="EMBL" id="KAL0567981.1"/>
    </source>
</evidence>
<feature type="compositionally biased region" description="Polar residues" evidence="1">
    <location>
        <begin position="243"/>
        <end position="261"/>
    </location>
</feature>
<feature type="region of interest" description="Disordered" evidence="1">
    <location>
        <begin position="235"/>
        <end position="261"/>
    </location>
</feature>
<comment type="caution">
    <text evidence="2">The sequence shown here is derived from an EMBL/GenBank/DDBJ whole genome shotgun (WGS) entry which is preliminary data.</text>
</comment>
<gene>
    <name evidence="2" type="ORF">V5O48_014015</name>
</gene>
<name>A0ABR3EYI5_9AGAR</name>
<evidence type="ECO:0000313" key="3">
    <source>
        <dbReference type="Proteomes" id="UP001465976"/>
    </source>
</evidence>
<reference evidence="2 3" key="1">
    <citation type="submission" date="2024-02" db="EMBL/GenBank/DDBJ databases">
        <title>A draft genome for the cacao thread blight pathogen Marasmius crinis-equi.</title>
        <authorList>
            <person name="Cohen S.P."/>
            <person name="Baruah I.K."/>
            <person name="Amoako-Attah I."/>
            <person name="Bukari Y."/>
            <person name="Meinhardt L.W."/>
            <person name="Bailey B.A."/>
        </authorList>
    </citation>
    <scope>NUCLEOTIDE SEQUENCE [LARGE SCALE GENOMIC DNA]</scope>
    <source>
        <strain evidence="2 3">GH-76</strain>
    </source>
</reference>
<feature type="region of interest" description="Disordered" evidence="1">
    <location>
        <begin position="496"/>
        <end position="559"/>
    </location>
</feature>
<feature type="compositionally biased region" description="Polar residues" evidence="1">
    <location>
        <begin position="339"/>
        <end position="352"/>
    </location>
</feature>